<dbReference type="EMBL" id="JBHSEF010000023">
    <property type="protein sequence ID" value="MFC4355526.1"/>
    <property type="molecule type" value="Genomic_DNA"/>
</dbReference>
<evidence type="ECO:0000313" key="1">
    <source>
        <dbReference type="EMBL" id="MFC4355526.1"/>
    </source>
</evidence>
<keyword evidence="2" id="KW-1185">Reference proteome</keyword>
<protein>
    <submittedName>
        <fullName evidence="1">Uncharacterized protein</fullName>
    </submittedName>
</protein>
<evidence type="ECO:0000313" key="2">
    <source>
        <dbReference type="Proteomes" id="UP001595733"/>
    </source>
</evidence>
<name>A0ABV8UXT1_9BACL</name>
<reference evidence="2" key="1">
    <citation type="journal article" date="2019" name="Int. J. Syst. Evol. Microbiol.">
        <title>The Global Catalogue of Microorganisms (GCM) 10K type strain sequencing project: providing services to taxonomists for standard genome sequencing and annotation.</title>
        <authorList>
            <consortium name="The Broad Institute Genomics Platform"/>
            <consortium name="The Broad Institute Genome Sequencing Center for Infectious Disease"/>
            <person name="Wu L."/>
            <person name="Ma J."/>
        </authorList>
    </citation>
    <scope>NUCLEOTIDE SEQUENCE [LARGE SCALE GENOMIC DNA]</scope>
    <source>
        <strain evidence="2">CCUG 50353</strain>
    </source>
</reference>
<accession>A0ABV8UXT1</accession>
<proteinExistence type="predicted"/>
<dbReference type="Proteomes" id="UP001595733">
    <property type="component" value="Unassembled WGS sequence"/>
</dbReference>
<gene>
    <name evidence="1" type="ORF">ACFO0S_10730</name>
</gene>
<organism evidence="1 2">
    <name type="scientific">Chryseomicrobium palamuruense</name>
    <dbReference type="NCBI Taxonomy" id="682973"/>
    <lineage>
        <taxon>Bacteria</taxon>
        <taxon>Bacillati</taxon>
        <taxon>Bacillota</taxon>
        <taxon>Bacilli</taxon>
        <taxon>Bacillales</taxon>
        <taxon>Caryophanaceae</taxon>
        <taxon>Chryseomicrobium</taxon>
    </lineage>
</organism>
<sequence length="96" mass="10795">MESLALNSDVVSMETIKGQKYVQALHQRICDGAVGYKFASTEREAVEELVDLLELIHTVLPLHNMTFEELDMVRQRKKTEQGSFSKGIVLSNQAAE</sequence>
<comment type="caution">
    <text evidence="1">The sequence shown here is derived from an EMBL/GenBank/DDBJ whole genome shotgun (WGS) entry which is preliminary data.</text>
</comment>
<dbReference type="RefSeq" id="WP_378142028.1">
    <property type="nucleotide sequence ID" value="NZ_JBHSEF010000023.1"/>
</dbReference>